<organism evidence="3 4">
    <name type="scientific">Variovorax ginsengisoli</name>
    <dbReference type="NCBI Taxonomy" id="363844"/>
    <lineage>
        <taxon>Bacteria</taxon>
        <taxon>Pseudomonadati</taxon>
        <taxon>Pseudomonadota</taxon>
        <taxon>Betaproteobacteria</taxon>
        <taxon>Burkholderiales</taxon>
        <taxon>Comamonadaceae</taxon>
        <taxon>Variovorax</taxon>
    </lineage>
</organism>
<dbReference type="SFLD" id="SFLDG01150">
    <property type="entry name" value="Main.1:_Beta-like"/>
    <property type="match status" value="1"/>
</dbReference>
<reference evidence="3 4" key="1">
    <citation type="submission" date="2023-07" db="EMBL/GenBank/DDBJ databases">
        <title>Sorghum-associated microbial communities from plants grown in Nebraska, USA.</title>
        <authorList>
            <person name="Schachtman D."/>
        </authorList>
    </citation>
    <scope>NUCLEOTIDE SEQUENCE [LARGE SCALE GENOMIC DNA]</scope>
    <source>
        <strain evidence="3 4">DS1607</strain>
    </source>
</reference>
<dbReference type="Gene3D" id="1.20.1050.10">
    <property type="match status" value="1"/>
</dbReference>
<dbReference type="SFLD" id="SFLDS00019">
    <property type="entry name" value="Glutathione_Transferase_(cytos"/>
    <property type="match status" value="1"/>
</dbReference>
<dbReference type="Proteomes" id="UP001226867">
    <property type="component" value="Unassembled WGS sequence"/>
</dbReference>
<dbReference type="GO" id="GO:0004364">
    <property type="term" value="F:glutathione transferase activity"/>
    <property type="evidence" value="ECO:0007669"/>
    <property type="project" value="UniProtKB-EC"/>
</dbReference>
<proteinExistence type="predicted"/>
<dbReference type="InterPro" id="IPR010987">
    <property type="entry name" value="Glutathione-S-Trfase_C-like"/>
</dbReference>
<evidence type="ECO:0000313" key="4">
    <source>
        <dbReference type="Proteomes" id="UP001226867"/>
    </source>
</evidence>
<sequence>MTQPLTFYTHPMSRGRTVRWMLEECGATYETVVLDYGTSMKADAYLAINPMGKVPALRHGDTVVTEQAAICAYLADLFPEKKLAPAPGSAARGAYYRWLFFAAAPMEAAFMGKSLGLLAPPDKATQVGYGSYDQVMDTLEIALTQARPYLCGDQFSAADLYLVAALAFGFRTGSIEKRPAFERYVQPILEREARVRAMAIDDELMKTIAP</sequence>
<dbReference type="Gene3D" id="3.40.30.10">
    <property type="entry name" value="Glutaredoxin"/>
    <property type="match status" value="1"/>
</dbReference>
<dbReference type="CDD" id="cd03207">
    <property type="entry name" value="GST_C_8"/>
    <property type="match status" value="1"/>
</dbReference>
<name>A0ABT9S9X6_9BURK</name>
<feature type="domain" description="GST C-terminal" evidence="2">
    <location>
        <begin position="88"/>
        <end position="210"/>
    </location>
</feature>
<dbReference type="SFLD" id="SFLDG00358">
    <property type="entry name" value="Main_(cytGST)"/>
    <property type="match status" value="1"/>
</dbReference>
<dbReference type="InterPro" id="IPR040079">
    <property type="entry name" value="Glutathione_S-Trfase"/>
</dbReference>
<dbReference type="SUPFAM" id="SSF52833">
    <property type="entry name" value="Thioredoxin-like"/>
    <property type="match status" value="1"/>
</dbReference>
<dbReference type="SUPFAM" id="SSF47616">
    <property type="entry name" value="GST C-terminal domain-like"/>
    <property type="match status" value="1"/>
</dbReference>
<protein>
    <submittedName>
        <fullName evidence="3">Glutathione S-transferase</fullName>
        <ecNumber evidence="3">2.5.1.18</ecNumber>
    </submittedName>
</protein>
<keyword evidence="3" id="KW-0808">Transferase</keyword>
<keyword evidence="4" id="KW-1185">Reference proteome</keyword>
<dbReference type="InterPro" id="IPR036249">
    <property type="entry name" value="Thioredoxin-like_sf"/>
</dbReference>
<comment type="caution">
    <text evidence="3">The sequence shown here is derived from an EMBL/GenBank/DDBJ whole genome shotgun (WGS) entry which is preliminary data.</text>
</comment>
<dbReference type="InterPro" id="IPR036282">
    <property type="entry name" value="Glutathione-S-Trfase_C_sf"/>
</dbReference>
<dbReference type="CDD" id="cd03046">
    <property type="entry name" value="GST_N_GTT1_like"/>
    <property type="match status" value="1"/>
</dbReference>
<dbReference type="PANTHER" id="PTHR44051">
    <property type="entry name" value="GLUTATHIONE S-TRANSFERASE-RELATED"/>
    <property type="match status" value="1"/>
</dbReference>
<dbReference type="Pfam" id="PF00043">
    <property type="entry name" value="GST_C"/>
    <property type="match status" value="1"/>
</dbReference>
<dbReference type="PROSITE" id="PS50404">
    <property type="entry name" value="GST_NTER"/>
    <property type="match status" value="1"/>
</dbReference>
<dbReference type="EMBL" id="JAUSRO010000008">
    <property type="protein sequence ID" value="MDP9900541.1"/>
    <property type="molecule type" value="Genomic_DNA"/>
</dbReference>
<dbReference type="InterPro" id="IPR004046">
    <property type="entry name" value="GST_C"/>
</dbReference>
<evidence type="ECO:0000259" key="1">
    <source>
        <dbReference type="PROSITE" id="PS50404"/>
    </source>
</evidence>
<dbReference type="Pfam" id="PF13409">
    <property type="entry name" value="GST_N_2"/>
    <property type="match status" value="1"/>
</dbReference>
<dbReference type="PROSITE" id="PS50405">
    <property type="entry name" value="GST_CTER"/>
    <property type="match status" value="1"/>
</dbReference>
<accession>A0ABT9S9X6</accession>
<evidence type="ECO:0000259" key="2">
    <source>
        <dbReference type="PROSITE" id="PS50405"/>
    </source>
</evidence>
<dbReference type="InterPro" id="IPR004045">
    <property type="entry name" value="Glutathione_S-Trfase_N"/>
</dbReference>
<gene>
    <name evidence="3" type="ORF">J2W36_002807</name>
</gene>
<dbReference type="EC" id="2.5.1.18" evidence="3"/>
<dbReference type="PANTHER" id="PTHR44051:SF21">
    <property type="entry name" value="GLUTATHIONE S-TRANSFERASE FAMILY PROTEIN"/>
    <property type="match status" value="1"/>
</dbReference>
<feature type="domain" description="GST N-terminal" evidence="1">
    <location>
        <begin position="2"/>
        <end position="82"/>
    </location>
</feature>
<evidence type="ECO:0000313" key="3">
    <source>
        <dbReference type="EMBL" id="MDP9900541.1"/>
    </source>
</evidence>